<proteinExistence type="predicted"/>
<dbReference type="Proteomes" id="UP000663419">
    <property type="component" value="Chromosome 5"/>
</dbReference>
<organism evidence="1 2">
    <name type="scientific">Ajellomyces capsulatus (strain H88)</name>
    <name type="common">Darling's disease fungus</name>
    <name type="synonym">Histoplasma capsulatum</name>
    <dbReference type="NCBI Taxonomy" id="544711"/>
    <lineage>
        <taxon>Eukaryota</taxon>
        <taxon>Fungi</taxon>
        <taxon>Dikarya</taxon>
        <taxon>Ascomycota</taxon>
        <taxon>Pezizomycotina</taxon>
        <taxon>Eurotiomycetes</taxon>
        <taxon>Eurotiomycetidae</taxon>
        <taxon>Onygenales</taxon>
        <taxon>Ajellomycetaceae</taxon>
        <taxon>Histoplasma</taxon>
    </lineage>
</organism>
<evidence type="ECO:0000313" key="2">
    <source>
        <dbReference type="Proteomes" id="UP000663419"/>
    </source>
</evidence>
<dbReference type="AlphaFoldDB" id="A0A8A1LT46"/>
<dbReference type="EMBL" id="CP069106">
    <property type="protein sequence ID" value="QSS56325.1"/>
    <property type="molecule type" value="Genomic_DNA"/>
</dbReference>
<evidence type="ECO:0000313" key="1">
    <source>
        <dbReference type="EMBL" id="QSS56325.1"/>
    </source>
</evidence>
<name>A0A8A1LT46_AJEC8</name>
<accession>A0A8A1LT46</accession>
<gene>
    <name evidence="1" type="ORF">I7I53_04506</name>
</gene>
<reference evidence="1" key="1">
    <citation type="submission" date="2021-01" db="EMBL/GenBank/DDBJ databases">
        <title>Chromosome-level genome assembly of a human fungal pathogen reveals clustering of transcriptionally co-regulated genes.</title>
        <authorList>
            <person name="Voorhies M."/>
            <person name="Cohen S."/>
            <person name="Shea T.P."/>
            <person name="Petrus S."/>
            <person name="Munoz J.F."/>
            <person name="Poplawski S."/>
            <person name="Goldman W.E."/>
            <person name="Michael T."/>
            <person name="Cuomo C.A."/>
            <person name="Sil A."/>
            <person name="Beyhan S."/>
        </authorList>
    </citation>
    <scope>NUCLEOTIDE SEQUENCE</scope>
    <source>
        <strain evidence="1">H88</strain>
    </source>
</reference>
<dbReference type="VEuPathDB" id="FungiDB:I7I53_04506"/>
<protein>
    <submittedName>
        <fullName evidence="1">Uncharacterized protein</fullName>
    </submittedName>
</protein>
<sequence length="121" mass="13048">MGPLLLSLSLVKGIGEVYREHPSHPFLCEIDVHHDSLCPHIGRRRLSNRVTARFPLVGSQDSGSDAGQKTMVAGSCLESPLESIVGRAGCSVQLAQKGTDRCYWNPTDGCLSFLPADDCLP</sequence>